<feature type="compositionally biased region" description="Basic and acidic residues" evidence="1">
    <location>
        <begin position="145"/>
        <end position="157"/>
    </location>
</feature>
<dbReference type="Pfam" id="PF00595">
    <property type="entry name" value="PDZ"/>
    <property type="match status" value="4"/>
</dbReference>
<feature type="compositionally biased region" description="Polar residues" evidence="1">
    <location>
        <begin position="985"/>
        <end position="995"/>
    </location>
</feature>
<dbReference type="Proteomes" id="UP001634394">
    <property type="component" value="Unassembled WGS sequence"/>
</dbReference>
<dbReference type="InterPro" id="IPR051342">
    <property type="entry name" value="PDZ_scaffold"/>
</dbReference>
<feature type="compositionally biased region" description="Polar residues" evidence="1">
    <location>
        <begin position="1688"/>
        <end position="1699"/>
    </location>
</feature>
<dbReference type="PANTHER" id="PTHR19964">
    <property type="entry name" value="MULTIPLE PDZ DOMAIN PROTEIN"/>
    <property type="match status" value="1"/>
</dbReference>
<feature type="region of interest" description="Disordered" evidence="1">
    <location>
        <begin position="1125"/>
        <end position="1150"/>
    </location>
</feature>
<evidence type="ECO:0000259" key="2">
    <source>
        <dbReference type="PROSITE" id="PS50106"/>
    </source>
</evidence>
<feature type="compositionally biased region" description="Polar residues" evidence="1">
    <location>
        <begin position="853"/>
        <end position="872"/>
    </location>
</feature>
<feature type="region of interest" description="Disordered" evidence="1">
    <location>
        <begin position="115"/>
        <end position="157"/>
    </location>
</feature>
<feature type="region of interest" description="Disordered" evidence="1">
    <location>
        <begin position="836"/>
        <end position="873"/>
    </location>
</feature>
<feature type="compositionally biased region" description="Basic and acidic residues" evidence="1">
    <location>
        <begin position="1631"/>
        <end position="1642"/>
    </location>
</feature>
<evidence type="ECO:0000313" key="3">
    <source>
        <dbReference type="EMBL" id="KAL3866698.1"/>
    </source>
</evidence>
<feature type="domain" description="PDZ" evidence="2">
    <location>
        <begin position="301"/>
        <end position="385"/>
    </location>
</feature>
<accession>A0ABD3W1V6</accession>
<feature type="compositionally biased region" description="Polar residues" evidence="1">
    <location>
        <begin position="1517"/>
        <end position="1537"/>
    </location>
</feature>
<feature type="compositionally biased region" description="Basic and acidic residues" evidence="1">
    <location>
        <begin position="1023"/>
        <end position="1034"/>
    </location>
</feature>
<feature type="domain" description="PDZ" evidence="2">
    <location>
        <begin position="163"/>
        <end position="255"/>
    </location>
</feature>
<feature type="domain" description="PDZ" evidence="2">
    <location>
        <begin position="1330"/>
        <end position="1396"/>
    </location>
</feature>
<feature type="compositionally biased region" description="Pro residues" evidence="1">
    <location>
        <begin position="1489"/>
        <end position="1508"/>
    </location>
</feature>
<dbReference type="InterPro" id="IPR001478">
    <property type="entry name" value="PDZ"/>
</dbReference>
<proteinExistence type="predicted"/>
<name>A0ABD3W1V6_SINWO</name>
<dbReference type="SUPFAM" id="SSF50156">
    <property type="entry name" value="PDZ domain-like"/>
    <property type="match status" value="4"/>
</dbReference>
<feature type="region of interest" description="Disordered" evidence="1">
    <location>
        <begin position="1414"/>
        <end position="1444"/>
    </location>
</feature>
<dbReference type="SMART" id="SM00228">
    <property type="entry name" value="PDZ"/>
    <property type="match status" value="4"/>
</dbReference>
<dbReference type="EMBL" id="JBJQND010000009">
    <property type="protein sequence ID" value="KAL3866698.1"/>
    <property type="molecule type" value="Genomic_DNA"/>
</dbReference>
<feature type="domain" description="PDZ" evidence="2">
    <location>
        <begin position="2423"/>
        <end position="2465"/>
    </location>
</feature>
<dbReference type="CDD" id="cd00136">
    <property type="entry name" value="PDZ_canonical"/>
    <property type="match status" value="1"/>
</dbReference>
<keyword evidence="4" id="KW-1185">Reference proteome</keyword>
<feature type="region of interest" description="Disordered" evidence="1">
    <location>
        <begin position="2394"/>
        <end position="2416"/>
    </location>
</feature>
<feature type="region of interest" description="Disordered" evidence="1">
    <location>
        <begin position="985"/>
        <end position="1034"/>
    </location>
</feature>
<dbReference type="PANTHER" id="PTHR19964:SF92">
    <property type="entry name" value="PATJ HOMOLOG"/>
    <property type="match status" value="1"/>
</dbReference>
<gene>
    <name evidence="3" type="ORF">ACJMK2_043979</name>
</gene>
<feature type="region of interest" description="Disordered" evidence="1">
    <location>
        <begin position="1464"/>
        <end position="1642"/>
    </location>
</feature>
<feature type="compositionally biased region" description="Basic and acidic residues" evidence="1">
    <location>
        <begin position="1066"/>
        <end position="1083"/>
    </location>
</feature>
<organism evidence="3 4">
    <name type="scientific">Sinanodonta woodiana</name>
    <name type="common">Chinese pond mussel</name>
    <name type="synonym">Anodonta woodiana</name>
    <dbReference type="NCBI Taxonomy" id="1069815"/>
    <lineage>
        <taxon>Eukaryota</taxon>
        <taxon>Metazoa</taxon>
        <taxon>Spiralia</taxon>
        <taxon>Lophotrochozoa</taxon>
        <taxon>Mollusca</taxon>
        <taxon>Bivalvia</taxon>
        <taxon>Autobranchia</taxon>
        <taxon>Heteroconchia</taxon>
        <taxon>Palaeoheterodonta</taxon>
        <taxon>Unionida</taxon>
        <taxon>Unionoidea</taxon>
        <taxon>Unionidae</taxon>
        <taxon>Unioninae</taxon>
        <taxon>Sinanodonta</taxon>
    </lineage>
</organism>
<dbReference type="Gene3D" id="2.30.42.10">
    <property type="match status" value="4"/>
</dbReference>
<feature type="region of interest" description="Disordered" evidence="1">
    <location>
        <begin position="1688"/>
        <end position="1717"/>
    </location>
</feature>
<feature type="compositionally biased region" description="Polar residues" evidence="1">
    <location>
        <begin position="1556"/>
        <end position="1572"/>
    </location>
</feature>
<dbReference type="InterPro" id="IPR036034">
    <property type="entry name" value="PDZ_sf"/>
</dbReference>
<evidence type="ECO:0000313" key="4">
    <source>
        <dbReference type="Proteomes" id="UP001634394"/>
    </source>
</evidence>
<comment type="caution">
    <text evidence="3">The sequence shown here is derived from an EMBL/GenBank/DDBJ whole genome shotgun (WGS) entry which is preliminary data.</text>
</comment>
<evidence type="ECO:0000256" key="1">
    <source>
        <dbReference type="SAM" id="MobiDB-lite"/>
    </source>
</evidence>
<reference evidence="3 4" key="1">
    <citation type="submission" date="2024-11" db="EMBL/GenBank/DDBJ databases">
        <title>Chromosome-level genome assembly of the freshwater bivalve Anodonta woodiana.</title>
        <authorList>
            <person name="Chen X."/>
        </authorList>
    </citation>
    <scope>NUCLEOTIDE SEQUENCE [LARGE SCALE GENOMIC DNA]</scope>
    <source>
        <strain evidence="3">MN2024</strain>
        <tissue evidence="3">Gills</tissue>
    </source>
</reference>
<feature type="compositionally biased region" description="Low complexity" evidence="1">
    <location>
        <begin position="1538"/>
        <end position="1552"/>
    </location>
</feature>
<sequence length="2480" mass="274750">MSGETTDSDYSDWDSGAFLSQFSMPSSHGQLVSESSDEDNYYTVQRKYPDIFDTPIDNKIGFEYEDTRKRWHNEDLETIDENSISVIQNNLSSMNNSASSDDSADEIQNMYEKAPRSFTDSSSSFDCQGESDGSMSNFGSPSHEQYCKTDRSTDQDSREVTHSLELHRLPGENIGMILGIEGGRSEDGNVKKVVVKSVTVGGAAERATGSTSGVCVGDEIIEVNGTDLKTLTHDECISVFRDLPLRIILGIKRGQKTLPSVSVFPLGNMQEQEKEKGYNKNGPYEISDSEEEAYAHFGLIGVEIQKDPKENLGLSIVPSYGSTRDFYQIKRLLPSGAGAHSNKLHVGDRLVACNGQSLCGLTQSHCLSILKSASAEGSLYLEILRLLDDGQPPMEISVTLHNSEVPGYQESKNDKHETYTKKDIFVSSESEDYLTVSEDEYYKTRNSSIPESEVSHVFKNSTFKLAFQGSLPYEPDSESVTQSDTDRETEKDTIDLNVPSSPYHINKSSSAYLQQPANLLLFSRTIDLNTSDKRLESIPTSDLDTLDTTPRHLVPATDLDNILVSPYIPVTNLDSLNLGKEQHKSDKGESSLEYFKEMAEEEVALPPPLEFSDGTIPNYQKMDTGDLVEHCPIKTNNDLGSSTPCKFNESFTLSNGSGEMKSKTYENEENMADSGVFERDDNSDFDIPKMAYTSEMTMTNASIEQHILLNDKELHGFSVNGTDPDKESFHIDEGDYNGNEIVMDQFELSSKPYIVQEGDIPTEEMLSKDCNLGIQNALKDDYLLENEQDGDNSDDHADVLFEEYDVSSVHDKLLNPITATIITSNILMAESEESTMDEQEYDGNLFGDKSPTDSDLYTGDSSIKQSALGPNTETEEIGEHYFQTASSSNVEQVPLKKASAVIVMDNSFGQEAGEANEISKSQTAASQIHYPQTLQRKVYLQPDNGDKKDDEMVPVRIERKVDLPGYPFENVPDSHFEVTVSVKSVQDDSMSQMEQTLPPKPKPKPKPATTRTFPDEYSASTVPKDEEEKERPEVVEEVIEPVDIRNNTTKKLVNVIHVMNALKLGKKDKEKSDSSKQQRRDLELSEIQASEEIKTTTLYEENGHDTVLDNVQKVFKEIEGKRAEPLKHLSQVTGQNGDPDSKSTHKAKTESIHVVAPVPRKVNELDENKKMYAENAKSELKTLEEEISKSYLGTSVMQDSQDQIVVKSEVVYKSPTFEPIKSFTPAKSTDVSKMKYSTSISVSKDAGKETVGTTNAPLAHIKSLAQVKPLSFSLKSLSLSRPVKYSTTLNTSPGLIEKITSQSSSLSHSGVVTPAKNEYPIKRMETMPFEISILKGILGIGIKVHVTPEGFVQVTEILPSGPVGREGNIKVGDYLLSINNTELTGLPDSKVQQILRLLPRGLSKIVASALPPVSEETATIQETSEEAIQKPMPSPRKLKSPSLHYSSPVDALPFLHEQSQIKLAPHSGQPVSPDTREEVSLSPRQQPSPSLPQQPPIPTRRKQPPPTQKPMHEIPSLPSNSSTPTRPQDSSSMNDQISPLSSASASEPPLSLVENGETSRQRPSSPSQTTLSDVLVGAVTSESDTSGTFDVPKNVEAAIKSPFFPQQTNSLKSPPPVAPKPKRKIPSFESNRGESKENKVDQPQEILPIEAEVFVSVSHPRQLMQMDHRYDRKSADVLPGQVNMDYVSSSESSWTQGEVSSRKGKTEDDIISSGTDSHNVACSQDNVSTANTKCDNKGNNEGNATTAIMSDVVAAVQIENIVRNGSQSSDTKANENVSVVITTVLHENIITETVSSTNHLLLSQHASDVPFTIVQEIHTSHLSGEAFQLTEPESEIDIRQKYKEGNELLIDLNTTDSGQQDVEIAKAADGLTEVHPLHISCHDDSNNDGTHINISDNNVDNSDEISLSINQDYKNQCTDDRLIDLNIEMPVVLQDLTPLEMPRALYYDQPDINDSSPTTESLGADIMGVADSDFVIQSDRSFEDDDEVRKVAEKIVSDVILNVLTLQPELQLSTLETMTKGDLSPCQDHSTRIEESSTLDKDNILISFCDDLNNLNVPDSTDSVDLTHFELSSQPVYHTDTLETTNPHSTDSVDLTHFELSSQPVYHTDTLETTNPHSTDSVDLTHFELSSQPVYHNDTLETTNPHSAINELLDIYGEASKNIPIQDHKNYESTNLTDISFDEEIKKSMEQDRVFQVRAETNESNFKVTNVTINHSMVTLETNRCTDNVDITNASQTLLSHKEALDIENSFSEQDEDYLTPLPPSMIPQLVHDYCKDSSTLFNVDDSFPFKQVEKDIIQGQKFIAKFTDEAVTDVISSYANIERDLREKQNEAEKEIEKIVCPNVSVTGEMTANLNPVDKDESMIELVQPKGHNSMQDSNTEQWTNIQTKDEISKENGNIGDGNGNGEPASKSTRDNHERIDVDQMIRSGPAEQCGLLKVKDQILSVNGEDITNMRHSEAWNHLKFLPDGEIKLVIRRYK</sequence>
<protein>
    <recommendedName>
        <fullName evidence="2">PDZ domain-containing protein</fullName>
    </recommendedName>
</protein>
<feature type="compositionally biased region" description="Basic and acidic residues" evidence="1">
    <location>
        <begin position="1139"/>
        <end position="1150"/>
    </location>
</feature>
<dbReference type="PROSITE" id="PS50106">
    <property type="entry name" value="PDZ"/>
    <property type="match status" value="4"/>
</dbReference>
<feature type="compositionally biased region" description="Polar residues" evidence="1">
    <location>
        <begin position="118"/>
        <end position="143"/>
    </location>
</feature>
<feature type="region of interest" description="Disordered" evidence="1">
    <location>
        <begin position="1066"/>
        <end position="1087"/>
    </location>
</feature>